<comment type="function">
    <text evidence="13">Probable methyltransferase required to silence rDNA.</text>
</comment>
<dbReference type="FunFam" id="3.40.50.150:FF:000068">
    <property type="entry name" value="Ribosomal RNA-processing protein 8"/>
    <property type="match status" value="1"/>
</dbReference>
<dbReference type="GO" id="GO:0046015">
    <property type="term" value="P:regulation of transcription by glucose"/>
    <property type="evidence" value="ECO:0007669"/>
    <property type="project" value="TreeGrafter"/>
</dbReference>
<dbReference type="RefSeq" id="XP_022091553.1">
    <property type="nucleotide sequence ID" value="XM_022235861.1"/>
</dbReference>
<dbReference type="OrthoDB" id="10258825at2759"/>
<keyword evidence="5 13" id="KW-0698">rRNA processing</keyword>
<keyword evidence="7 13" id="KW-0808">Transferase</keyword>
<keyword evidence="6 13" id="KW-0489">Methyltransferase</keyword>
<evidence type="ECO:0000256" key="11">
    <source>
        <dbReference type="ARBA" id="ARBA00023163"/>
    </source>
</evidence>
<keyword evidence="9" id="KW-0156">Chromatin regulator</keyword>
<dbReference type="Pfam" id="PF05148">
    <property type="entry name" value="Methyltransf_8"/>
    <property type="match status" value="1"/>
</dbReference>
<keyword evidence="10" id="KW-0805">Transcription regulation</keyword>
<dbReference type="EC" id="2.1.1.-" evidence="13"/>
<reference evidence="16" key="1">
    <citation type="submission" date="2025-08" db="UniProtKB">
        <authorList>
            <consortium name="RefSeq"/>
        </authorList>
    </citation>
    <scope>IDENTIFICATION</scope>
</reference>
<sequence>MDFLDVCDAENWGDSSDAKDLHAKLFSPRNGTAVASPKSNKSNATRKKQTTVGEEQTGSKKAKNTKNQGSGNWQHGSKDEREASRLSEQSENAGTSPKNAKVKKKKKRQVDDSESRAPPKKQKVVQSMDDSITGEERDREHLQEPSKSEPLAEDQNVKMSKKKMRKRKPRNNKFKTAEFGYVAPQSKAVRSDTELKTPSQSLTGKFNPQNSELEGKADKNSEKPARKTSKKAKHKNAILPIEELNARTPSKHKVKISSEGEQLPTKNKGKKKLSTNFGKPADVGNEVEKQRTKPANKSQNVMSRINSVTPAKTEVTATGSTTACQREENSKMTDDQDEDSVSESDEPLLDPSARQALRSKMEAQLQSAHFRYLNEQLYKTTGSQAQRLMEQDREAFNIYHQGFSQQVRKWPVNPLDKFIEDLKSRPASLVVGDFGCGEARIAQSVHQTVHSFDLCALNEYVQVCNMEKVPVKSNSLDVAIFCLSLMGTNWISYLKEANRVLKMKGKLKIAEVASRFASVAEFLKILKQLGFKKESKDYSNKMFLMFSFIKEAPPKTVASEKGEVLRPCLYKRR</sequence>
<evidence type="ECO:0000256" key="12">
    <source>
        <dbReference type="ARBA" id="ARBA00023242"/>
    </source>
</evidence>
<feature type="compositionally biased region" description="Basic residues" evidence="14">
    <location>
        <begin position="226"/>
        <end position="236"/>
    </location>
</feature>
<evidence type="ECO:0000256" key="13">
    <source>
        <dbReference type="RuleBase" id="RU365074"/>
    </source>
</evidence>
<dbReference type="GeneID" id="110979797"/>
<evidence type="ECO:0000256" key="2">
    <source>
        <dbReference type="ARBA" id="ARBA00006301"/>
    </source>
</evidence>
<dbReference type="Gene3D" id="3.40.50.150">
    <property type="entry name" value="Vaccinia Virus protein VP39"/>
    <property type="match status" value="1"/>
</dbReference>
<dbReference type="PANTHER" id="PTHR12787:SF0">
    <property type="entry name" value="RIBOSOMAL RNA-PROCESSING PROTEIN 8"/>
    <property type="match status" value="1"/>
</dbReference>
<dbReference type="GO" id="GO:0032259">
    <property type="term" value="P:methylation"/>
    <property type="evidence" value="ECO:0007669"/>
    <property type="project" value="UniProtKB-KW"/>
</dbReference>
<protein>
    <recommendedName>
        <fullName evidence="3 13">Ribosomal RNA-processing protein 8</fullName>
        <ecNumber evidence="13">2.1.1.-</ecNumber>
    </recommendedName>
</protein>
<dbReference type="GO" id="GO:0005677">
    <property type="term" value="C:chromatin silencing complex"/>
    <property type="evidence" value="ECO:0007669"/>
    <property type="project" value="TreeGrafter"/>
</dbReference>
<comment type="similarity">
    <text evidence="2 13">Belongs to the methyltransferase superfamily. RRP8 family.</text>
</comment>
<feature type="compositionally biased region" description="Basic and acidic residues" evidence="14">
    <location>
        <begin position="325"/>
        <end position="334"/>
    </location>
</feature>
<evidence type="ECO:0000256" key="3">
    <source>
        <dbReference type="ARBA" id="ARBA00020203"/>
    </source>
</evidence>
<dbReference type="OMA" id="WISYLKE"/>
<keyword evidence="15" id="KW-1185">Reference proteome</keyword>
<feature type="compositionally biased region" description="Polar residues" evidence="14">
    <location>
        <begin position="86"/>
        <end position="97"/>
    </location>
</feature>
<feature type="compositionally biased region" description="Basic and acidic residues" evidence="14">
    <location>
        <begin position="76"/>
        <end position="85"/>
    </location>
</feature>
<evidence type="ECO:0000313" key="15">
    <source>
        <dbReference type="Proteomes" id="UP000694845"/>
    </source>
</evidence>
<dbReference type="GO" id="GO:0000183">
    <property type="term" value="P:rDNA heterochromatin formation"/>
    <property type="evidence" value="ECO:0007669"/>
    <property type="project" value="TreeGrafter"/>
</dbReference>
<feature type="compositionally biased region" description="Polar residues" evidence="14">
    <location>
        <begin position="196"/>
        <end position="212"/>
    </location>
</feature>
<feature type="compositionally biased region" description="Acidic residues" evidence="14">
    <location>
        <begin position="335"/>
        <end position="348"/>
    </location>
</feature>
<accession>A0A8B7YE73</accession>
<keyword evidence="8 13" id="KW-0949">S-adenosyl-L-methionine</keyword>
<evidence type="ECO:0000256" key="9">
    <source>
        <dbReference type="ARBA" id="ARBA00022853"/>
    </source>
</evidence>
<keyword evidence="11" id="KW-0804">Transcription</keyword>
<dbReference type="InterPro" id="IPR042036">
    <property type="entry name" value="RRP8_N"/>
</dbReference>
<feature type="compositionally biased region" description="Basic and acidic residues" evidence="14">
    <location>
        <begin position="134"/>
        <end position="147"/>
    </location>
</feature>
<keyword evidence="4" id="KW-0678">Repressor</keyword>
<dbReference type="GO" id="GO:0005730">
    <property type="term" value="C:nucleolus"/>
    <property type="evidence" value="ECO:0007669"/>
    <property type="project" value="UniProtKB-SubCell"/>
</dbReference>
<feature type="compositionally biased region" description="Basic and acidic residues" evidence="14">
    <location>
        <begin position="213"/>
        <end position="225"/>
    </location>
</feature>
<dbReference type="GO" id="GO:0033553">
    <property type="term" value="C:rDNA heterochromatin"/>
    <property type="evidence" value="ECO:0007669"/>
    <property type="project" value="TreeGrafter"/>
</dbReference>
<proteinExistence type="inferred from homology"/>
<dbReference type="Gene3D" id="1.10.10.2150">
    <property type="entry name" value="Ribosomal RNA-processing protein 8, N-terminal domain"/>
    <property type="match status" value="1"/>
</dbReference>
<dbReference type="KEGG" id="aplc:110979797"/>
<dbReference type="GO" id="GO:0042149">
    <property type="term" value="P:cellular response to glucose starvation"/>
    <property type="evidence" value="ECO:0007669"/>
    <property type="project" value="TreeGrafter"/>
</dbReference>
<dbReference type="InterPro" id="IPR007823">
    <property type="entry name" value="RRP8"/>
</dbReference>
<evidence type="ECO:0000256" key="6">
    <source>
        <dbReference type="ARBA" id="ARBA00022603"/>
    </source>
</evidence>
<dbReference type="InterPro" id="IPR029063">
    <property type="entry name" value="SAM-dependent_MTases_sf"/>
</dbReference>
<evidence type="ECO:0000256" key="1">
    <source>
        <dbReference type="ARBA" id="ARBA00004604"/>
    </source>
</evidence>
<dbReference type="GO" id="GO:0008168">
    <property type="term" value="F:methyltransferase activity"/>
    <property type="evidence" value="ECO:0007669"/>
    <property type="project" value="UniProtKB-KW"/>
</dbReference>
<dbReference type="SUPFAM" id="SSF53335">
    <property type="entry name" value="S-adenosyl-L-methionine-dependent methyltransferases"/>
    <property type="match status" value="1"/>
</dbReference>
<dbReference type="FunFam" id="1.10.10.2150:FF:000001">
    <property type="entry name" value="Ribosomal RNA-processing protein 8"/>
    <property type="match status" value="1"/>
</dbReference>
<evidence type="ECO:0000256" key="14">
    <source>
        <dbReference type="SAM" id="MobiDB-lite"/>
    </source>
</evidence>
<dbReference type="Proteomes" id="UP000694845">
    <property type="component" value="Unplaced"/>
</dbReference>
<feature type="region of interest" description="Disordered" evidence="14">
    <location>
        <begin position="1"/>
        <end position="349"/>
    </location>
</feature>
<organism evidence="15 16">
    <name type="scientific">Acanthaster planci</name>
    <name type="common">Crown-of-thorns starfish</name>
    <dbReference type="NCBI Taxonomy" id="133434"/>
    <lineage>
        <taxon>Eukaryota</taxon>
        <taxon>Metazoa</taxon>
        <taxon>Echinodermata</taxon>
        <taxon>Eleutherozoa</taxon>
        <taxon>Asterozoa</taxon>
        <taxon>Asteroidea</taxon>
        <taxon>Valvatacea</taxon>
        <taxon>Valvatida</taxon>
        <taxon>Acanthasteridae</taxon>
        <taxon>Acanthaster</taxon>
    </lineage>
</organism>
<name>A0A8B7YE73_ACAPL</name>
<dbReference type="CTD" id="23378"/>
<keyword evidence="12 13" id="KW-0539">Nucleus</keyword>
<evidence type="ECO:0000256" key="7">
    <source>
        <dbReference type="ARBA" id="ARBA00022679"/>
    </source>
</evidence>
<feature type="compositionally biased region" description="Basic residues" evidence="14">
    <location>
        <begin position="159"/>
        <end position="173"/>
    </location>
</feature>
<dbReference type="AlphaFoldDB" id="A0A8B7YE73"/>
<comment type="subcellular location">
    <subcellularLocation>
        <location evidence="1 13">Nucleus</location>
        <location evidence="1 13">Nucleolus</location>
    </subcellularLocation>
</comment>
<evidence type="ECO:0000313" key="16">
    <source>
        <dbReference type="RefSeq" id="XP_022091553.1"/>
    </source>
</evidence>
<dbReference type="PANTHER" id="PTHR12787">
    <property type="entry name" value="RIBOSOMAL RNA-PROCESSING PROTEIN 8"/>
    <property type="match status" value="1"/>
</dbReference>
<evidence type="ECO:0000256" key="8">
    <source>
        <dbReference type="ARBA" id="ARBA00022691"/>
    </source>
</evidence>
<evidence type="ECO:0000256" key="5">
    <source>
        <dbReference type="ARBA" id="ARBA00022552"/>
    </source>
</evidence>
<evidence type="ECO:0000256" key="4">
    <source>
        <dbReference type="ARBA" id="ARBA00022491"/>
    </source>
</evidence>
<dbReference type="GO" id="GO:0006364">
    <property type="term" value="P:rRNA processing"/>
    <property type="evidence" value="ECO:0007669"/>
    <property type="project" value="UniProtKB-UniRule"/>
</dbReference>
<feature type="compositionally biased region" description="Polar residues" evidence="14">
    <location>
        <begin position="65"/>
        <end position="75"/>
    </location>
</feature>
<feature type="compositionally biased region" description="Polar residues" evidence="14">
    <location>
        <begin position="293"/>
        <end position="324"/>
    </location>
</feature>
<gene>
    <name evidence="16" type="primary">LOC110979797</name>
</gene>
<evidence type="ECO:0000256" key="10">
    <source>
        <dbReference type="ARBA" id="ARBA00023015"/>
    </source>
</evidence>